<dbReference type="InterPro" id="IPR009057">
    <property type="entry name" value="Homeodomain-like_sf"/>
</dbReference>
<organism evidence="6 7">
    <name type="scientific">Undibacterium terreum</name>
    <dbReference type="NCBI Taxonomy" id="1224302"/>
    <lineage>
        <taxon>Bacteria</taxon>
        <taxon>Pseudomonadati</taxon>
        <taxon>Pseudomonadota</taxon>
        <taxon>Betaproteobacteria</taxon>
        <taxon>Burkholderiales</taxon>
        <taxon>Oxalobacteraceae</taxon>
        <taxon>Undibacterium</taxon>
    </lineage>
</organism>
<reference evidence="6" key="2">
    <citation type="submission" date="2020-09" db="EMBL/GenBank/DDBJ databases">
        <authorList>
            <person name="Sun Q."/>
            <person name="Zhou Y."/>
        </authorList>
    </citation>
    <scope>NUCLEOTIDE SEQUENCE</scope>
    <source>
        <strain evidence="6">CGMCC 1.10998</strain>
    </source>
</reference>
<evidence type="ECO:0000259" key="5">
    <source>
        <dbReference type="PROSITE" id="PS50977"/>
    </source>
</evidence>
<dbReference type="EMBL" id="BMED01000001">
    <property type="protein sequence ID" value="GGC69487.1"/>
    <property type="molecule type" value="Genomic_DNA"/>
</dbReference>
<dbReference type="Proteomes" id="UP000637423">
    <property type="component" value="Unassembled WGS sequence"/>
</dbReference>
<protein>
    <submittedName>
        <fullName evidence="6">TetR family transcriptional regulator</fullName>
    </submittedName>
</protein>
<reference evidence="6" key="1">
    <citation type="journal article" date="2014" name="Int. J. Syst. Evol. Microbiol.">
        <title>Complete genome sequence of Corynebacterium casei LMG S-19264T (=DSM 44701T), isolated from a smear-ripened cheese.</title>
        <authorList>
            <consortium name="US DOE Joint Genome Institute (JGI-PGF)"/>
            <person name="Walter F."/>
            <person name="Albersmeier A."/>
            <person name="Kalinowski J."/>
            <person name="Ruckert C."/>
        </authorList>
    </citation>
    <scope>NUCLEOTIDE SEQUENCE</scope>
    <source>
        <strain evidence="6">CGMCC 1.10998</strain>
    </source>
</reference>
<sequence>MRITKEKAAENRLALVQAAARLFRERGIDGVGVAEISKAAGLTHGALYAHFPTKEALAAEALAYGIGRGNAFMKTLGENGNPGLGDYLDYYMSAQQRDNIAASCSMGASASEIGRQDSNTSASFMDGYIELVAAVQATLGESHSTATARQRALAIVTGMIGCVAVARATAKADPELSDEILAAMRSILGEMGGERR</sequence>
<gene>
    <name evidence="6" type="primary">tetR</name>
    <name evidence="6" type="ORF">GCM10011396_15620</name>
</gene>
<dbReference type="InterPro" id="IPR001647">
    <property type="entry name" value="HTH_TetR"/>
</dbReference>
<dbReference type="PRINTS" id="PR00455">
    <property type="entry name" value="HTHTETR"/>
</dbReference>
<proteinExistence type="predicted"/>
<keyword evidence="2 4" id="KW-0238">DNA-binding</keyword>
<keyword evidence="1" id="KW-0805">Transcription regulation</keyword>
<evidence type="ECO:0000256" key="1">
    <source>
        <dbReference type="ARBA" id="ARBA00023015"/>
    </source>
</evidence>
<accession>A0A916UDZ2</accession>
<evidence type="ECO:0000313" key="7">
    <source>
        <dbReference type="Proteomes" id="UP000637423"/>
    </source>
</evidence>
<feature type="domain" description="HTH tetR-type" evidence="5">
    <location>
        <begin position="9"/>
        <end position="69"/>
    </location>
</feature>
<evidence type="ECO:0000256" key="3">
    <source>
        <dbReference type="ARBA" id="ARBA00023163"/>
    </source>
</evidence>
<name>A0A916UDZ2_9BURK</name>
<keyword evidence="3" id="KW-0804">Transcription</keyword>
<keyword evidence="7" id="KW-1185">Reference proteome</keyword>
<evidence type="ECO:0000313" key="6">
    <source>
        <dbReference type="EMBL" id="GGC69487.1"/>
    </source>
</evidence>
<dbReference type="InterPro" id="IPR036271">
    <property type="entry name" value="Tet_transcr_reg_TetR-rel_C_sf"/>
</dbReference>
<dbReference type="PANTHER" id="PTHR47506:SF7">
    <property type="entry name" value="TRANSCRIPTIONAL REGULATORY PROTEIN"/>
    <property type="match status" value="1"/>
</dbReference>
<evidence type="ECO:0000256" key="4">
    <source>
        <dbReference type="PROSITE-ProRule" id="PRU00335"/>
    </source>
</evidence>
<dbReference type="Gene3D" id="1.10.357.10">
    <property type="entry name" value="Tetracycline Repressor, domain 2"/>
    <property type="match status" value="1"/>
</dbReference>
<dbReference type="GO" id="GO:0003677">
    <property type="term" value="F:DNA binding"/>
    <property type="evidence" value="ECO:0007669"/>
    <property type="project" value="UniProtKB-UniRule"/>
</dbReference>
<dbReference type="Gene3D" id="1.10.10.60">
    <property type="entry name" value="Homeodomain-like"/>
    <property type="match status" value="1"/>
</dbReference>
<comment type="caution">
    <text evidence="6">The sequence shown here is derived from an EMBL/GenBank/DDBJ whole genome shotgun (WGS) entry which is preliminary data.</text>
</comment>
<dbReference type="PANTHER" id="PTHR47506">
    <property type="entry name" value="TRANSCRIPTIONAL REGULATORY PROTEIN"/>
    <property type="match status" value="1"/>
</dbReference>
<dbReference type="PROSITE" id="PS50977">
    <property type="entry name" value="HTH_TETR_2"/>
    <property type="match status" value="1"/>
</dbReference>
<dbReference type="SUPFAM" id="SSF48498">
    <property type="entry name" value="Tetracyclin repressor-like, C-terminal domain"/>
    <property type="match status" value="1"/>
</dbReference>
<dbReference type="Pfam" id="PF00440">
    <property type="entry name" value="TetR_N"/>
    <property type="match status" value="1"/>
</dbReference>
<evidence type="ECO:0000256" key="2">
    <source>
        <dbReference type="ARBA" id="ARBA00023125"/>
    </source>
</evidence>
<dbReference type="RefSeq" id="WP_188565348.1">
    <property type="nucleotide sequence ID" value="NZ_BMED01000001.1"/>
</dbReference>
<feature type="DNA-binding region" description="H-T-H motif" evidence="4">
    <location>
        <begin position="32"/>
        <end position="51"/>
    </location>
</feature>
<dbReference type="AlphaFoldDB" id="A0A916UDZ2"/>
<dbReference type="SUPFAM" id="SSF46689">
    <property type="entry name" value="Homeodomain-like"/>
    <property type="match status" value="1"/>
</dbReference>